<gene>
    <name evidence="1" type="ORF">GWR21_06555</name>
</gene>
<evidence type="ECO:0000313" key="2">
    <source>
        <dbReference type="Proteomes" id="UP000476411"/>
    </source>
</evidence>
<dbReference type="EMBL" id="CP048113">
    <property type="protein sequence ID" value="QHS59255.1"/>
    <property type="molecule type" value="Genomic_DNA"/>
</dbReference>
<proteinExistence type="predicted"/>
<keyword evidence="2" id="KW-1185">Reference proteome</keyword>
<dbReference type="KEGG" id="chih:GWR21_06555"/>
<reference evidence="1 2" key="1">
    <citation type="submission" date="2020-01" db="EMBL/GenBank/DDBJ databases">
        <title>Complete genome sequence of Chitinophaga sp. H33E-04 isolated from quinoa roots.</title>
        <authorList>
            <person name="Weon H.-Y."/>
            <person name="Lee S.A."/>
        </authorList>
    </citation>
    <scope>NUCLEOTIDE SEQUENCE [LARGE SCALE GENOMIC DNA]</scope>
    <source>
        <strain evidence="1 2">H33E-04</strain>
    </source>
</reference>
<dbReference type="AlphaFoldDB" id="A0A6B9ZDN4"/>
<protein>
    <submittedName>
        <fullName evidence="1">Uncharacterized protein</fullName>
    </submittedName>
</protein>
<dbReference type="RefSeq" id="WP_162330952.1">
    <property type="nucleotide sequence ID" value="NZ_CP048113.1"/>
</dbReference>
<organism evidence="1 2">
    <name type="scientific">Chitinophaga agri</name>
    <dbReference type="NCBI Taxonomy" id="2703787"/>
    <lineage>
        <taxon>Bacteria</taxon>
        <taxon>Pseudomonadati</taxon>
        <taxon>Bacteroidota</taxon>
        <taxon>Chitinophagia</taxon>
        <taxon>Chitinophagales</taxon>
        <taxon>Chitinophagaceae</taxon>
        <taxon>Chitinophaga</taxon>
    </lineage>
</organism>
<evidence type="ECO:0000313" key="1">
    <source>
        <dbReference type="EMBL" id="QHS59255.1"/>
    </source>
</evidence>
<sequence length="179" mass="19849">MAIVKDNLLLQFVSGTIGKQVTIYERKGQIIMAKKRRPSARKPTKKQLKARDKMKTAGIRASVLLEDPELKAYYATLAGPGQHAHNIAVKDVYDSPEIQQISVERKEIIVMAKNHFRVAEVHVQVIDADGVILEHGPAVLGRNGIEWHYKAGKLPADSRIIATAIDLPGNETTIERVVN</sequence>
<name>A0A6B9ZDN4_9BACT</name>
<accession>A0A6B9ZDN4</accession>
<dbReference type="Proteomes" id="UP000476411">
    <property type="component" value="Chromosome"/>
</dbReference>